<name>A0A2U1LV21_ARTAN</name>
<dbReference type="Gene3D" id="3.30.420.10">
    <property type="entry name" value="Ribonuclease H-like superfamily/Ribonuclease H"/>
    <property type="match status" value="1"/>
</dbReference>
<keyword evidence="3" id="KW-1185">Reference proteome</keyword>
<dbReference type="PROSITE" id="PS50822">
    <property type="entry name" value="PIWI"/>
    <property type="match status" value="1"/>
</dbReference>
<gene>
    <name evidence="2" type="ORF">CTI12_AA451730</name>
</gene>
<evidence type="ECO:0000313" key="2">
    <source>
        <dbReference type="EMBL" id="PWA52824.1"/>
    </source>
</evidence>
<dbReference type="GO" id="GO:0003676">
    <property type="term" value="F:nucleic acid binding"/>
    <property type="evidence" value="ECO:0007669"/>
    <property type="project" value="InterPro"/>
</dbReference>
<dbReference type="EMBL" id="PKPP01007637">
    <property type="protein sequence ID" value="PWA52824.1"/>
    <property type="molecule type" value="Genomic_DNA"/>
</dbReference>
<dbReference type="STRING" id="35608.A0A2U1LV21"/>
<accession>A0A2U1LV21</accession>
<dbReference type="SMART" id="SM00950">
    <property type="entry name" value="Piwi"/>
    <property type="match status" value="1"/>
</dbReference>
<dbReference type="InterPro" id="IPR003165">
    <property type="entry name" value="Piwi"/>
</dbReference>
<reference evidence="2 3" key="1">
    <citation type="journal article" date="2018" name="Mol. Plant">
        <title>The genome of Artemisia annua provides insight into the evolution of Asteraceae family and artemisinin biosynthesis.</title>
        <authorList>
            <person name="Shen Q."/>
            <person name="Zhang L."/>
            <person name="Liao Z."/>
            <person name="Wang S."/>
            <person name="Yan T."/>
            <person name="Shi P."/>
            <person name="Liu M."/>
            <person name="Fu X."/>
            <person name="Pan Q."/>
            <person name="Wang Y."/>
            <person name="Lv Z."/>
            <person name="Lu X."/>
            <person name="Zhang F."/>
            <person name="Jiang W."/>
            <person name="Ma Y."/>
            <person name="Chen M."/>
            <person name="Hao X."/>
            <person name="Li L."/>
            <person name="Tang Y."/>
            <person name="Lv G."/>
            <person name="Zhou Y."/>
            <person name="Sun X."/>
            <person name="Brodelius P.E."/>
            <person name="Rose J.K.C."/>
            <person name="Tang K."/>
        </authorList>
    </citation>
    <scope>NUCLEOTIDE SEQUENCE [LARGE SCALE GENOMIC DNA]</scope>
    <source>
        <strain evidence="3">cv. Huhao1</strain>
        <tissue evidence="2">Leaf</tissue>
    </source>
</reference>
<evidence type="ECO:0000313" key="3">
    <source>
        <dbReference type="Proteomes" id="UP000245207"/>
    </source>
</evidence>
<dbReference type="Pfam" id="PF02171">
    <property type="entry name" value="Piwi"/>
    <property type="match status" value="1"/>
</dbReference>
<proteinExistence type="predicted"/>
<feature type="domain" description="Piwi" evidence="1">
    <location>
        <begin position="141"/>
        <end position="417"/>
    </location>
</feature>
<comment type="caution">
    <text evidence="2">The sequence shown here is derived from an EMBL/GenBank/DDBJ whole genome shotgun (WGS) entry which is preliminary data.</text>
</comment>
<dbReference type="SUPFAM" id="SSF53098">
    <property type="entry name" value="Ribonuclease H-like"/>
    <property type="match status" value="1"/>
</dbReference>
<evidence type="ECO:0000259" key="1">
    <source>
        <dbReference type="PROSITE" id="PS50822"/>
    </source>
</evidence>
<dbReference type="Proteomes" id="UP000245207">
    <property type="component" value="Unassembled WGS sequence"/>
</dbReference>
<dbReference type="AlphaFoldDB" id="A0A2U1LV21"/>
<protein>
    <submittedName>
        <fullName evidence="2">Argonaute108</fullName>
    </submittedName>
</protein>
<dbReference type="PANTHER" id="PTHR22891">
    <property type="entry name" value="EUKARYOTIC TRANSLATION INITIATION FACTOR 2C"/>
    <property type="match status" value="1"/>
</dbReference>
<dbReference type="InterPro" id="IPR036397">
    <property type="entry name" value="RNaseH_sf"/>
</dbReference>
<dbReference type="OrthoDB" id="10252740at2759"/>
<organism evidence="2 3">
    <name type="scientific">Artemisia annua</name>
    <name type="common">Sweet wormwood</name>
    <dbReference type="NCBI Taxonomy" id="35608"/>
    <lineage>
        <taxon>Eukaryota</taxon>
        <taxon>Viridiplantae</taxon>
        <taxon>Streptophyta</taxon>
        <taxon>Embryophyta</taxon>
        <taxon>Tracheophyta</taxon>
        <taxon>Spermatophyta</taxon>
        <taxon>Magnoliopsida</taxon>
        <taxon>eudicotyledons</taxon>
        <taxon>Gunneridae</taxon>
        <taxon>Pentapetalae</taxon>
        <taxon>asterids</taxon>
        <taxon>campanulids</taxon>
        <taxon>Asterales</taxon>
        <taxon>Asteraceae</taxon>
        <taxon>Asteroideae</taxon>
        <taxon>Anthemideae</taxon>
        <taxon>Artemisiinae</taxon>
        <taxon>Artemisia</taxon>
    </lineage>
</organism>
<dbReference type="InterPro" id="IPR012337">
    <property type="entry name" value="RNaseH-like_sf"/>
</dbReference>
<sequence length="451" mass="50741">MSVCKYFLEKHRKVVEPRVQALDLSRGDMVIYMPLEDFDREPAMTVFETTPENTKEINQVFFDKCYTMQINFLFVALPDDPLESTKIRKWIKRQCEHVLGYGSQCFKPMNHDLSGIRMRCGGRSKLLEHEVCGLNDSSGATMVLGADVTHFRDNCTPSIAAFVASIDSPGSAKYKALLSPQPAGVEIISNLYTPPSTDKEKAGGLMSEVVAAVLDRILVSYAGNVVSVAVSIMGSLVNKLEFKVLTFSGRDMLQAFQLENNGKLPDRIIFYRDGVGDWQFHELLNEEGRSIKEACASMKDGYHPKLTFVVVQKRHHTRFFSGETDSGNLQPGTVIDTVVTRDRLFDFFLCNGEVVKGNTRLQHYVVLYDENGFTADQIQKITHCLCHICCRSDTPVSLVSPAYYAHLAAARGREYLESYIGENDLERPLNVRQARKLISLRPNIAQTMFYA</sequence>